<sequence length="450" mass="52278">MRKIIAQIRQRFSARSRNVCYVIIALLVLWVGVTKELEFLERVSKTRLFFHKGYVLDTPGCRIPDYDPLHWTVRAYYHNRSGLWKRLCDESGSLVTFTNRSTPVLNERVLEWKKATAEDITCAYAEVLRNMRNPSPDNATVFGPWRELKFGRPLRGAEYIVVRCNKIGAGQIFERYAFLPRRKSGVPVLDARARRRRLNVLVLGMDSVSRISTVRHMPLTRRFLMQELNAFEFVGYNKVGFASFHNQIPLLTGIPSYIVHGLFSEMFFDSLPHLMSVYRKRGYRTLFLEEYTACGLFTYYQRLGFKKPPTDYYPRAIMQKFIRRPTCSVLRYVQDLLSFDDQLLFAYLWLTDLVHEDFNGAGTLDAPLVSLLRNLSSSGVLKRTALVLISDHGMRFGRSRRTEMGRIEDRTPTFFLALPEHFLKKHPEAAVHLQDTKSRKFAMVNNTANC</sequence>
<dbReference type="EMBL" id="CM023486">
    <property type="protein sequence ID" value="KAH6927400.1"/>
    <property type="molecule type" value="Genomic_DNA"/>
</dbReference>
<keyword evidence="2" id="KW-1185">Reference proteome</keyword>
<name>A0ACB7RXZ8_HYAAI</name>
<dbReference type="Proteomes" id="UP000821845">
    <property type="component" value="Chromosome 6"/>
</dbReference>
<reference evidence="1" key="1">
    <citation type="submission" date="2020-05" db="EMBL/GenBank/DDBJ databases">
        <title>Large-scale comparative analyses of tick genomes elucidate their genetic diversity and vector capacities.</title>
        <authorList>
            <person name="Jia N."/>
            <person name="Wang J."/>
            <person name="Shi W."/>
            <person name="Du L."/>
            <person name="Sun Y."/>
            <person name="Zhan W."/>
            <person name="Jiang J."/>
            <person name="Wang Q."/>
            <person name="Zhang B."/>
            <person name="Ji P."/>
            <person name="Sakyi L.B."/>
            <person name="Cui X."/>
            <person name="Yuan T."/>
            <person name="Jiang B."/>
            <person name="Yang W."/>
            <person name="Lam T.T.-Y."/>
            <person name="Chang Q."/>
            <person name="Ding S."/>
            <person name="Wang X."/>
            <person name="Zhu J."/>
            <person name="Ruan X."/>
            <person name="Zhao L."/>
            <person name="Wei J."/>
            <person name="Que T."/>
            <person name="Du C."/>
            <person name="Cheng J."/>
            <person name="Dai P."/>
            <person name="Han X."/>
            <person name="Huang E."/>
            <person name="Gao Y."/>
            <person name="Liu J."/>
            <person name="Shao H."/>
            <person name="Ye R."/>
            <person name="Li L."/>
            <person name="Wei W."/>
            <person name="Wang X."/>
            <person name="Wang C."/>
            <person name="Yang T."/>
            <person name="Huo Q."/>
            <person name="Li W."/>
            <person name="Guo W."/>
            <person name="Chen H."/>
            <person name="Zhou L."/>
            <person name="Ni X."/>
            <person name="Tian J."/>
            <person name="Zhou Y."/>
            <person name="Sheng Y."/>
            <person name="Liu T."/>
            <person name="Pan Y."/>
            <person name="Xia L."/>
            <person name="Li J."/>
            <person name="Zhao F."/>
            <person name="Cao W."/>
        </authorList>
    </citation>
    <scope>NUCLEOTIDE SEQUENCE</scope>
    <source>
        <strain evidence="1">Hyas-2018</strain>
    </source>
</reference>
<organism evidence="1 2">
    <name type="scientific">Hyalomma asiaticum</name>
    <name type="common">Tick</name>
    <dbReference type="NCBI Taxonomy" id="266040"/>
    <lineage>
        <taxon>Eukaryota</taxon>
        <taxon>Metazoa</taxon>
        <taxon>Ecdysozoa</taxon>
        <taxon>Arthropoda</taxon>
        <taxon>Chelicerata</taxon>
        <taxon>Arachnida</taxon>
        <taxon>Acari</taxon>
        <taxon>Parasitiformes</taxon>
        <taxon>Ixodida</taxon>
        <taxon>Ixodoidea</taxon>
        <taxon>Ixodidae</taxon>
        <taxon>Hyalomminae</taxon>
        <taxon>Hyalomma</taxon>
    </lineage>
</organism>
<evidence type="ECO:0000313" key="1">
    <source>
        <dbReference type="EMBL" id="KAH6927400.1"/>
    </source>
</evidence>
<protein>
    <submittedName>
        <fullName evidence="1">Uncharacterized protein</fullName>
    </submittedName>
</protein>
<evidence type="ECO:0000313" key="2">
    <source>
        <dbReference type="Proteomes" id="UP000821845"/>
    </source>
</evidence>
<accession>A0ACB7RXZ8</accession>
<gene>
    <name evidence="1" type="ORF">HPB50_003190</name>
</gene>
<proteinExistence type="predicted"/>
<comment type="caution">
    <text evidence="1">The sequence shown here is derived from an EMBL/GenBank/DDBJ whole genome shotgun (WGS) entry which is preliminary data.</text>
</comment>